<sequence>MLTVPNIEFSCWQRALAGQFFFIFFLHLRKKSRKMPEGLDSLQIDENVLEALVHALIADRSACVAGCLPHILSGIAHGESELSMQRPGGTRRCGEHAKAAAVAELLERALSSASDATDWSVAEEGWNMFLRGIGSGKKYYCEARESLKSLVGPATQALLPLLAFLDAEEHVSEKQLSCARGFYANAVSRLLQVHLFGATEKECVMWLRRHDWGTELDKLLHPFLVSEVEPLAKELAFHFKEGKKTARREESQHFFSFLLQLYERYNRDTRAHGWVSPKLNAHDPVSLMALGGVSLASIAVSVFCGVYGWYEGSKFLAARDFTVHGVNSFIDFLDRARGTLHSGAQLLLAESILFPSVFCVFLETARVAAERAFTTGTRALWRREFLAVESLRAFTTVCGAHHMLRCLEAVIRRLTVVFSLFPTYAVSLWERTITPCLSAFVAGLEATIESSKSTLVAIEVSLEVLMCVHTMYSAAEEWQEQCCGVRNGVGIALEPLERLGLWRDELTRRMTHDINNFLTRLFSGCGFVERDLRAWNALLRVMVRGKTVAHTILYEDMKVSLARLTSEEQRNHLREYCHLSGMESIATLLEYIMV</sequence>
<evidence type="ECO:0000313" key="2">
    <source>
        <dbReference type="Proteomes" id="UP000031737"/>
    </source>
</evidence>
<dbReference type="AlphaFoldDB" id="A0A061JCI5"/>
<protein>
    <submittedName>
        <fullName evidence="1">Uncharacterized protein</fullName>
    </submittedName>
</protein>
<accession>A0A061JCI5</accession>
<organism evidence="1 2">
    <name type="scientific">Trypanosoma rangeli SC58</name>
    <dbReference type="NCBI Taxonomy" id="429131"/>
    <lineage>
        <taxon>Eukaryota</taxon>
        <taxon>Discoba</taxon>
        <taxon>Euglenozoa</taxon>
        <taxon>Kinetoplastea</taxon>
        <taxon>Metakinetoplastina</taxon>
        <taxon>Trypanosomatida</taxon>
        <taxon>Trypanosomatidae</taxon>
        <taxon>Trypanosoma</taxon>
        <taxon>Herpetosoma</taxon>
    </lineage>
</organism>
<comment type="caution">
    <text evidence="1">The sequence shown here is derived from an EMBL/GenBank/DDBJ whole genome shotgun (WGS) entry which is preliminary data.</text>
</comment>
<dbReference type="OrthoDB" id="273130at2759"/>
<dbReference type="VEuPathDB" id="TriTrypDB:TRSC58_01257"/>
<evidence type="ECO:0000313" key="1">
    <source>
        <dbReference type="EMBL" id="ESL11002.1"/>
    </source>
</evidence>
<proteinExistence type="predicted"/>
<gene>
    <name evidence="1" type="ORF">TRSC58_01257</name>
</gene>
<dbReference type="Proteomes" id="UP000031737">
    <property type="component" value="Unassembled WGS sequence"/>
</dbReference>
<name>A0A061JCI5_TRYRA</name>
<keyword evidence="2" id="KW-1185">Reference proteome</keyword>
<dbReference type="EMBL" id="AUPL01001257">
    <property type="protein sequence ID" value="ESL11002.1"/>
    <property type="molecule type" value="Genomic_DNA"/>
</dbReference>
<reference evidence="1 2" key="1">
    <citation type="submission" date="2013-07" db="EMBL/GenBank/DDBJ databases">
        <authorList>
            <person name="Stoco P.H."/>
            <person name="Wagner G."/>
            <person name="Gerber A."/>
            <person name="Zaha A."/>
            <person name="Thompson C."/>
            <person name="Bartholomeu D.C."/>
            <person name="Luckemeyer D.D."/>
            <person name="Bahia D."/>
            <person name="Loreto E."/>
            <person name="Prestes E.B."/>
            <person name="Lima F.M."/>
            <person name="Rodrigues-Luiz G."/>
            <person name="Vallejo G.A."/>
            <person name="Filho J.F."/>
            <person name="Monteiro K.M."/>
            <person name="Tyler K.M."/>
            <person name="de Almeida L.G."/>
            <person name="Ortiz M.F."/>
            <person name="Siervo M.A."/>
            <person name="de Moraes M.H."/>
            <person name="Cunha O.L."/>
            <person name="Mendonca-Neto R."/>
            <person name="Silva R."/>
            <person name="Teixeira S.M."/>
            <person name="Murta S.M."/>
            <person name="Sincero T.C."/>
            <person name="Mendes T.A."/>
            <person name="Urmenyi T.P."/>
            <person name="Silva V.G."/>
            <person name="da Rocha W.D."/>
            <person name="Andersson B."/>
            <person name="Romanha A.J."/>
            <person name="Steindel M."/>
            <person name="de Vasconcelos A.T."/>
            <person name="Grisard E.C."/>
        </authorList>
    </citation>
    <scope>NUCLEOTIDE SEQUENCE [LARGE SCALE GENOMIC DNA]</scope>
    <source>
        <strain evidence="1 2">SC58</strain>
    </source>
</reference>